<gene>
    <name evidence="1" type="ORF">MB818_02615</name>
</gene>
<organism evidence="1 2">
    <name type="scientific">Ruegeria alba</name>
    <dbReference type="NCBI Taxonomy" id="2916756"/>
    <lineage>
        <taxon>Bacteria</taxon>
        <taxon>Pseudomonadati</taxon>
        <taxon>Pseudomonadota</taxon>
        <taxon>Alphaproteobacteria</taxon>
        <taxon>Rhodobacterales</taxon>
        <taxon>Roseobacteraceae</taxon>
        <taxon>Ruegeria</taxon>
    </lineage>
</organism>
<protein>
    <submittedName>
        <fullName evidence="1">Helix-turn-helix domain-containing protein</fullName>
    </submittedName>
</protein>
<comment type="caution">
    <text evidence="1">The sequence shown here is derived from an EMBL/GenBank/DDBJ whole genome shotgun (WGS) entry which is preliminary data.</text>
</comment>
<dbReference type="InterPro" id="IPR009061">
    <property type="entry name" value="DNA-bd_dom_put_sf"/>
</dbReference>
<dbReference type="SUPFAM" id="SSF46955">
    <property type="entry name" value="Putative DNA-binding domain"/>
    <property type="match status" value="1"/>
</dbReference>
<dbReference type="Proteomes" id="UP001165279">
    <property type="component" value="Unassembled WGS sequence"/>
</dbReference>
<sequence length="84" mass="9419">MTNEVTTHAHPPRSEKADLKKSLLTTKEVATLTGFSTSYFEKGRINGYGPDFLRIRGRILYRLEAVEKWLAAHECQPKGGADGR</sequence>
<proteinExistence type="predicted"/>
<accession>A0ABS9NSU4</accession>
<evidence type="ECO:0000313" key="1">
    <source>
        <dbReference type="EMBL" id="MCG6557076.1"/>
    </source>
</evidence>
<name>A0ABS9NSU4_9RHOB</name>
<evidence type="ECO:0000313" key="2">
    <source>
        <dbReference type="Proteomes" id="UP001165279"/>
    </source>
</evidence>
<keyword evidence="2" id="KW-1185">Reference proteome</keyword>
<reference evidence="1" key="1">
    <citation type="submission" date="2022-02" db="EMBL/GenBank/DDBJ databases">
        <title>The genome sequence of Ruegeria sp. 1NDH52C.</title>
        <authorList>
            <person name="Du J."/>
        </authorList>
    </citation>
    <scope>NUCLEOTIDE SEQUENCE</scope>
    <source>
        <strain evidence="1">1NDH52C</strain>
    </source>
</reference>
<dbReference type="RefSeq" id="WP_238903813.1">
    <property type="nucleotide sequence ID" value="NZ_JAKOEM010000001.1"/>
</dbReference>
<dbReference type="EMBL" id="JAKOEM010000001">
    <property type="protein sequence ID" value="MCG6557076.1"/>
    <property type="molecule type" value="Genomic_DNA"/>
</dbReference>